<reference evidence="2" key="2">
    <citation type="journal article" date="2024" name="Plant">
        <title>Genomic evolution and insights into agronomic trait innovations of Sesamum species.</title>
        <authorList>
            <person name="Miao H."/>
            <person name="Wang L."/>
            <person name="Qu L."/>
            <person name="Liu H."/>
            <person name="Sun Y."/>
            <person name="Le M."/>
            <person name="Wang Q."/>
            <person name="Wei S."/>
            <person name="Zheng Y."/>
            <person name="Lin W."/>
            <person name="Duan Y."/>
            <person name="Cao H."/>
            <person name="Xiong S."/>
            <person name="Wang X."/>
            <person name="Wei L."/>
            <person name="Li C."/>
            <person name="Ma Q."/>
            <person name="Ju M."/>
            <person name="Zhao R."/>
            <person name="Li G."/>
            <person name="Mu C."/>
            <person name="Tian Q."/>
            <person name="Mei H."/>
            <person name="Zhang T."/>
            <person name="Gao T."/>
            <person name="Zhang H."/>
        </authorList>
    </citation>
    <scope>NUCLEOTIDE SEQUENCE</scope>
    <source>
        <strain evidence="2">KEN1</strain>
    </source>
</reference>
<dbReference type="PANTHER" id="PTHR42648">
    <property type="entry name" value="TRANSPOSASE, PUTATIVE-RELATED"/>
    <property type="match status" value="1"/>
</dbReference>
<dbReference type="SUPFAM" id="SSF53098">
    <property type="entry name" value="Ribonuclease H-like"/>
    <property type="match status" value="1"/>
</dbReference>
<evidence type="ECO:0000313" key="2">
    <source>
        <dbReference type="EMBL" id="KAL0456651.1"/>
    </source>
</evidence>
<feature type="domain" description="Integrase catalytic" evidence="1">
    <location>
        <begin position="1"/>
        <end position="101"/>
    </location>
</feature>
<dbReference type="Gene3D" id="3.30.420.10">
    <property type="entry name" value="Ribonuclease H-like superfamily/Ribonuclease H"/>
    <property type="match status" value="1"/>
</dbReference>
<dbReference type="InterPro" id="IPR036397">
    <property type="entry name" value="RNaseH_sf"/>
</dbReference>
<dbReference type="EMBL" id="JACGWN010000003">
    <property type="protein sequence ID" value="KAL0456651.1"/>
    <property type="molecule type" value="Genomic_DNA"/>
</dbReference>
<name>A0AAW2XSB0_9LAMI</name>
<dbReference type="PANTHER" id="PTHR42648:SF18">
    <property type="entry name" value="RETROTRANSPOSON, UNCLASSIFIED-LIKE PROTEIN"/>
    <property type="match status" value="1"/>
</dbReference>
<evidence type="ECO:0000259" key="1">
    <source>
        <dbReference type="PROSITE" id="PS50994"/>
    </source>
</evidence>
<sequence>MSLKVLRTDHGGEFTFREFNNICSEHGVHRQLTAAYSSQQNGVAERKNQTIMNLIRSMLPEKKVPKTFWSEAVKWVVHVLNRSPMLAVKDKMPEEAWSGLKPSVQHFRIFGFVAYIHIPDNSRTKLDEKKLEVCFTRNQQGIKGVQTL</sequence>
<dbReference type="InterPro" id="IPR012337">
    <property type="entry name" value="RNaseH-like_sf"/>
</dbReference>
<proteinExistence type="predicted"/>
<organism evidence="2">
    <name type="scientific">Sesamum latifolium</name>
    <dbReference type="NCBI Taxonomy" id="2727402"/>
    <lineage>
        <taxon>Eukaryota</taxon>
        <taxon>Viridiplantae</taxon>
        <taxon>Streptophyta</taxon>
        <taxon>Embryophyta</taxon>
        <taxon>Tracheophyta</taxon>
        <taxon>Spermatophyta</taxon>
        <taxon>Magnoliopsida</taxon>
        <taxon>eudicotyledons</taxon>
        <taxon>Gunneridae</taxon>
        <taxon>Pentapetalae</taxon>
        <taxon>asterids</taxon>
        <taxon>lamiids</taxon>
        <taxon>Lamiales</taxon>
        <taxon>Pedaliaceae</taxon>
        <taxon>Sesamum</taxon>
    </lineage>
</organism>
<dbReference type="GO" id="GO:0015074">
    <property type="term" value="P:DNA integration"/>
    <property type="evidence" value="ECO:0007669"/>
    <property type="project" value="InterPro"/>
</dbReference>
<dbReference type="InterPro" id="IPR039537">
    <property type="entry name" value="Retrotran_Ty1/copia-like"/>
</dbReference>
<reference evidence="2" key="1">
    <citation type="submission" date="2020-06" db="EMBL/GenBank/DDBJ databases">
        <authorList>
            <person name="Li T."/>
            <person name="Hu X."/>
            <person name="Zhang T."/>
            <person name="Song X."/>
            <person name="Zhang H."/>
            <person name="Dai N."/>
            <person name="Sheng W."/>
            <person name="Hou X."/>
            <person name="Wei L."/>
        </authorList>
    </citation>
    <scope>NUCLEOTIDE SEQUENCE</scope>
    <source>
        <strain evidence="2">KEN1</strain>
        <tissue evidence="2">Leaf</tissue>
    </source>
</reference>
<dbReference type="AlphaFoldDB" id="A0AAW2XSB0"/>
<dbReference type="PROSITE" id="PS50994">
    <property type="entry name" value="INTEGRASE"/>
    <property type="match status" value="1"/>
</dbReference>
<dbReference type="InterPro" id="IPR001584">
    <property type="entry name" value="Integrase_cat-core"/>
</dbReference>
<dbReference type="GO" id="GO:0003676">
    <property type="term" value="F:nucleic acid binding"/>
    <property type="evidence" value="ECO:0007669"/>
    <property type="project" value="InterPro"/>
</dbReference>
<accession>A0AAW2XSB0</accession>
<gene>
    <name evidence="2" type="ORF">Slati_1004300</name>
</gene>
<protein>
    <submittedName>
        <fullName evidence="2">Retrovirus-related Pol polyprotein from transposon TNT 1-94</fullName>
    </submittedName>
</protein>
<comment type="caution">
    <text evidence="2">The sequence shown here is derived from an EMBL/GenBank/DDBJ whole genome shotgun (WGS) entry which is preliminary data.</text>
</comment>